<comment type="caution">
    <text evidence="1">The sequence shown here is derived from an EMBL/GenBank/DDBJ whole genome shotgun (WGS) entry which is preliminary data.</text>
</comment>
<proteinExistence type="predicted"/>
<dbReference type="Proteomes" id="UP000756387">
    <property type="component" value="Unassembled WGS sequence"/>
</dbReference>
<gene>
    <name evidence="1" type="ORF">IEQ44_02895</name>
</gene>
<protein>
    <recommendedName>
        <fullName evidence="3">Anti-sigma factor</fullName>
    </recommendedName>
</protein>
<dbReference type="EMBL" id="JADCSA010000002">
    <property type="protein sequence ID" value="MBE7323599.1"/>
    <property type="molecule type" value="Genomic_DNA"/>
</dbReference>
<keyword evidence="2" id="KW-1185">Reference proteome</keyword>
<dbReference type="InterPro" id="IPR036890">
    <property type="entry name" value="HATPase_C_sf"/>
</dbReference>
<organism evidence="1 2">
    <name type="scientific">Nocardioides malaquae</name>
    <dbReference type="NCBI Taxonomy" id="2773426"/>
    <lineage>
        <taxon>Bacteria</taxon>
        <taxon>Bacillati</taxon>
        <taxon>Actinomycetota</taxon>
        <taxon>Actinomycetes</taxon>
        <taxon>Propionibacteriales</taxon>
        <taxon>Nocardioidaceae</taxon>
        <taxon>Nocardioides</taxon>
    </lineage>
</organism>
<name>A0ABR9RPW8_9ACTN</name>
<evidence type="ECO:0008006" key="3">
    <source>
        <dbReference type="Google" id="ProtNLM"/>
    </source>
</evidence>
<evidence type="ECO:0000313" key="2">
    <source>
        <dbReference type="Proteomes" id="UP000756387"/>
    </source>
</evidence>
<accession>A0ABR9RPW8</accession>
<dbReference type="Gene3D" id="3.30.565.10">
    <property type="entry name" value="Histidine kinase-like ATPase, C-terminal domain"/>
    <property type="match status" value="1"/>
</dbReference>
<sequence>MVNLSPAPAEGSRSQVRLTVPADGAFVYVLRTTAASLASRLEFTVDDVEDFRIAIGEAASLLVSTASGDADLDCSFDLGRSDAEATLTVESAGPLDVDADSFAWQVLSTLTASCAHSHEDGRTTITLSVRSILDPEDAPAVGEQD</sequence>
<evidence type="ECO:0000313" key="1">
    <source>
        <dbReference type="EMBL" id="MBE7323599.1"/>
    </source>
</evidence>
<reference evidence="1 2" key="1">
    <citation type="submission" date="2020-10" db="EMBL/GenBank/DDBJ databases">
        <title>Nocardioides sp. isolated from sludge.</title>
        <authorList>
            <person name="Zhang X."/>
        </authorList>
    </citation>
    <scope>NUCLEOTIDE SEQUENCE [LARGE SCALE GENOMIC DNA]</scope>
    <source>
        <strain evidence="1 2">Y6</strain>
    </source>
</reference>